<evidence type="ECO:0000256" key="6">
    <source>
        <dbReference type="ARBA" id="ARBA00023136"/>
    </source>
</evidence>
<evidence type="ECO:0000256" key="3">
    <source>
        <dbReference type="ARBA" id="ARBA00022448"/>
    </source>
</evidence>
<feature type="transmembrane region" description="Helical" evidence="8">
    <location>
        <begin position="157"/>
        <end position="178"/>
    </location>
</feature>
<dbReference type="InterPro" id="IPR045122">
    <property type="entry name" value="Csc1-like"/>
</dbReference>
<evidence type="ECO:0000256" key="2">
    <source>
        <dbReference type="ARBA" id="ARBA00007779"/>
    </source>
</evidence>
<keyword evidence="13" id="KW-1185">Reference proteome</keyword>
<keyword evidence="3" id="KW-0813">Transport</keyword>
<evidence type="ECO:0000256" key="8">
    <source>
        <dbReference type="SAM" id="Phobius"/>
    </source>
</evidence>
<keyword evidence="4 8" id="KW-0812">Transmembrane</keyword>
<dbReference type="InterPro" id="IPR032880">
    <property type="entry name" value="CSC1/OSCA1-like_N"/>
</dbReference>
<dbReference type="InterPro" id="IPR003864">
    <property type="entry name" value="CSC1/OSCA1-like_7TM"/>
</dbReference>
<sequence>MSLTSSGVVSATSLIPSATLSSNGPFPTSALVSTSIVYIPTRTTSQAPIFPSNWDLGSGGSDLITNGAHNTSSLWVQFAICFTAGLIFFLAFCFLRTRLPVIFAPRTNMKRHKPPELPDSYFGWILPLLKIDTEEMLVNVGLDAVLMLHFLIMGMKIFGVCSVFGIGILIPVSASVSVENATYIERISITVIPEGSNRLIAYLVFTYLVTFVTFFFLTQSYYNYIRLHAAYLINLKKNMVSRSIIVSGIPRKERSDEALADYYRRLNIGPVESSYVVRTVPKLHSLIKKRASALMKLEEAYATYWGNPCQIPGYDPDLIMDDMKMYKRVLDLAEKNSEGSDNEGTQTKKTWKRAVNTTFFKGLVEPLEHKKVSRRPMVRTGFLGLWGPKVDAIEHYTELFGRLDKQVSDLRNEDQYGNKPEVEMTNVGFVTFKTMNSAVIASQIAIRPEPFVCRTVMAYEPRDVLWSTVSIRGRERLLREIIVWSITLVLVVFWFVPVLVLSSLMSINTIAYIVPSLADKIEENAAISNFMTTFVPTVILNIVTSVLPLIFDLLGYYQGLRSRSAIAESTFSKYFFFLIFLTLIVFTLAGTSIQTIALSFANDPSSIPKRLASTFPSDAHESPLVRLINRPRAPWSFNYGTSYPVPLLIFVVVLEYSCISPLILLFGTLYFSFTYFVYKYQLLYVYFRPYEAAGRLWIMTVPRVIFGLLLFQLTMIGLFAIKSYYKLSIVCLPLTVLTLIFKFSLDRAFLQNARNLPLQMLCDDNEKLPVSQIDTDDDDSEEDENTTPTIGQTSSLDMSASTATPMDKRKQFVSGKWKSAAFSALQLKKGAVDPTQIASESALRLTLPHHKKVVLDEDDYEAKPDRLTDYRQPPMQLTPGLLDCGLKKFGNPLLVGVLPQLWLPVKEPNQATKEGKTIPKRHKLTRRHSEGGGGRIAQNLAHMLRKMETKPKGMPEPEKDPKKDPKENNWNSLLDGGHIKSLNTDALKGTHSNVLDSENTSADIKTKEQIVPVDNNTSSRPDIPSRSSSSPTVSPTDEETPENVLRSRLSSAPLINKK</sequence>
<evidence type="ECO:0000313" key="13">
    <source>
        <dbReference type="Proteomes" id="UP000253551"/>
    </source>
</evidence>
<feature type="transmembrane region" description="Helical" evidence="8">
    <location>
        <begin position="74"/>
        <end position="95"/>
    </location>
</feature>
<dbReference type="GO" id="GO:0005886">
    <property type="term" value="C:plasma membrane"/>
    <property type="evidence" value="ECO:0007669"/>
    <property type="project" value="TreeGrafter"/>
</dbReference>
<name>A0A367KT50_RHIST</name>
<organism evidence="12 13">
    <name type="scientific">Rhizopus stolonifer</name>
    <name type="common">Rhizopus nigricans</name>
    <dbReference type="NCBI Taxonomy" id="4846"/>
    <lineage>
        <taxon>Eukaryota</taxon>
        <taxon>Fungi</taxon>
        <taxon>Fungi incertae sedis</taxon>
        <taxon>Mucoromycota</taxon>
        <taxon>Mucoromycotina</taxon>
        <taxon>Mucoromycetes</taxon>
        <taxon>Mucorales</taxon>
        <taxon>Mucorineae</taxon>
        <taxon>Rhizopodaceae</taxon>
        <taxon>Rhizopus</taxon>
    </lineage>
</organism>
<feature type="region of interest" description="Disordered" evidence="7">
    <location>
        <begin position="991"/>
        <end position="1058"/>
    </location>
</feature>
<dbReference type="Pfam" id="PF14703">
    <property type="entry name" value="PHM7_cyt"/>
    <property type="match status" value="1"/>
</dbReference>
<dbReference type="GO" id="GO:0005227">
    <property type="term" value="F:calcium-activated cation channel activity"/>
    <property type="evidence" value="ECO:0007669"/>
    <property type="project" value="InterPro"/>
</dbReference>
<feature type="compositionally biased region" description="Acidic residues" evidence="7">
    <location>
        <begin position="774"/>
        <end position="785"/>
    </location>
</feature>
<comment type="subcellular location">
    <subcellularLocation>
        <location evidence="1">Membrane</location>
        <topology evidence="1">Multi-pass membrane protein</topology>
    </subcellularLocation>
</comment>
<gene>
    <name evidence="12" type="ORF">CU098_011775</name>
</gene>
<protein>
    <recommendedName>
        <fullName evidence="14">Calcium permeable stress-gated cation channel 1</fullName>
    </recommendedName>
</protein>
<dbReference type="PANTHER" id="PTHR13018">
    <property type="entry name" value="PROBABLE MEMBRANE PROTEIN DUF221-RELATED"/>
    <property type="match status" value="1"/>
</dbReference>
<feature type="transmembrane region" description="Helical" evidence="8">
    <location>
        <begin position="647"/>
        <end position="676"/>
    </location>
</feature>
<dbReference type="InterPro" id="IPR027815">
    <property type="entry name" value="CSC1/OSCA1-like_cyt"/>
</dbReference>
<comment type="caution">
    <text evidence="12">The sequence shown here is derived from an EMBL/GenBank/DDBJ whole genome shotgun (WGS) entry which is preliminary data.</text>
</comment>
<evidence type="ECO:0000256" key="4">
    <source>
        <dbReference type="ARBA" id="ARBA00022692"/>
    </source>
</evidence>
<feature type="compositionally biased region" description="Polar residues" evidence="7">
    <location>
        <begin position="788"/>
        <end position="801"/>
    </location>
</feature>
<feature type="domain" description="CSC1/OSCA1-like N-terminal transmembrane" evidence="10">
    <location>
        <begin position="74"/>
        <end position="219"/>
    </location>
</feature>
<evidence type="ECO:0000313" key="12">
    <source>
        <dbReference type="EMBL" id="RCI05317.1"/>
    </source>
</evidence>
<dbReference type="EMBL" id="PJQM01000418">
    <property type="protein sequence ID" value="RCI05317.1"/>
    <property type="molecule type" value="Genomic_DNA"/>
</dbReference>
<evidence type="ECO:0008006" key="14">
    <source>
        <dbReference type="Google" id="ProtNLM"/>
    </source>
</evidence>
<evidence type="ECO:0000256" key="1">
    <source>
        <dbReference type="ARBA" id="ARBA00004141"/>
    </source>
</evidence>
<feature type="domain" description="CSC1/OSCA1-like 7TM region" evidence="9">
    <location>
        <begin position="629"/>
        <end position="719"/>
    </location>
</feature>
<feature type="transmembrane region" description="Helical" evidence="8">
    <location>
        <begin position="696"/>
        <end position="721"/>
    </location>
</feature>
<evidence type="ECO:0000256" key="5">
    <source>
        <dbReference type="ARBA" id="ARBA00022989"/>
    </source>
</evidence>
<evidence type="ECO:0000259" key="11">
    <source>
        <dbReference type="Pfam" id="PF14703"/>
    </source>
</evidence>
<feature type="transmembrane region" description="Helical" evidence="8">
    <location>
        <begin position="481"/>
        <end position="514"/>
    </location>
</feature>
<evidence type="ECO:0000259" key="10">
    <source>
        <dbReference type="Pfam" id="PF13967"/>
    </source>
</evidence>
<proteinExistence type="inferred from homology"/>
<keyword evidence="6 8" id="KW-0472">Membrane</keyword>
<dbReference type="PANTHER" id="PTHR13018:SF5">
    <property type="entry name" value="RE44586P"/>
    <property type="match status" value="1"/>
</dbReference>
<dbReference type="Proteomes" id="UP000253551">
    <property type="component" value="Unassembled WGS sequence"/>
</dbReference>
<feature type="transmembrane region" description="Helical" evidence="8">
    <location>
        <begin position="575"/>
        <end position="601"/>
    </location>
</feature>
<accession>A0A367KT50</accession>
<feature type="domain" description="CSC1/OSCA1-like 7TM region" evidence="9">
    <location>
        <begin position="479"/>
        <end position="618"/>
    </location>
</feature>
<feature type="transmembrane region" description="Helical" evidence="8">
    <location>
        <begin position="727"/>
        <end position="745"/>
    </location>
</feature>
<comment type="similarity">
    <text evidence="2">Belongs to the CSC1 (TC 1.A.17) family.</text>
</comment>
<feature type="region of interest" description="Disordered" evidence="7">
    <location>
        <begin position="948"/>
        <end position="977"/>
    </location>
</feature>
<reference evidence="12 13" key="1">
    <citation type="journal article" date="2018" name="G3 (Bethesda)">
        <title>Phylogenetic and Phylogenomic Definition of Rhizopus Species.</title>
        <authorList>
            <person name="Gryganskyi A.P."/>
            <person name="Golan J."/>
            <person name="Dolatabadi S."/>
            <person name="Mondo S."/>
            <person name="Robb S."/>
            <person name="Idnurm A."/>
            <person name="Muszewska A."/>
            <person name="Steczkiewicz K."/>
            <person name="Masonjones S."/>
            <person name="Liao H.L."/>
            <person name="Gajdeczka M.T."/>
            <person name="Anike F."/>
            <person name="Vuek A."/>
            <person name="Anishchenko I.M."/>
            <person name="Voigt K."/>
            <person name="de Hoog G.S."/>
            <person name="Smith M.E."/>
            <person name="Heitman J."/>
            <person name="Vilgalys R."/>
            <person name="Stajich J.E."/>
        </authorList>
    </citation>
    <scope>NUCLEOTIDE SEQUENCE [LARGE SCALE GENOMIC DNA]</scope>
    <source>
        <strain evidence="12 13">LSU 92-RS-03</strain>
    </source>
</reference>
<evidence type="ECO:0000256" key="7">
    <source>
        <dbReference type="SAM" id="MobiDB-lite"/>
    </source>
</evidence>
<feature type="domain" description="CSC1/OSCA1-like cytosolic" evidence="11">
    <location>
        <begin position="241"/>
        <end position="467"/>
    </location>
</feature>
<feature type="transmembrane region" description="Helical" evidence="8">
    <location>
        <begin position="198"/>
        <end position="217"/>
    </location>
</feature>
<keyword evidence="5 8" id="KW-1133">Transmembrane helix</keyword>
<dbReference type="OrthoDB" id="1689567at2759"/>
<dbReference type="Pfam" id="PF13967">
    <property type="entry name" value="RSN1_TM"/>
    <property type="match status" value="1"/>
</dbReference>
<feature type="region of interest" description="Disordered" evidence="7">
    <location>
        <begin position="769"/>
        <end position="801"/>
    </location>
</feature>
<feature type="compositionally biased region" description="Basic and acidic residues" evidence="7">
    <location>
        <begin position="948"/>
        <end position="967"/>
    </location>
</feature>
<feature type="compositionally biased region" description="Polar residues" evidence="7">
    <location>
        <begin position="991"/>
        <end position="1003"/>
    </location>
</feature>
<feature type="transmembrane region" description="Helical" evidence="8">
    <location>
        <begin position="534"/>
        <end position="554"/>
    </location>
</feature>
<dbReference type="AlphaFoldDB" id="A0A367KT50"/>
<evidence type="ECO:0000259" key="9">
    <source>
        <dbReference type="Pfam" id="PF02714"/>
    </source>
</evidence>
<dbReference type="Pfam" id="PF02714">
    <property type="entry name" value="RSN1_7TM"/>
    <property type="match status" value="2"/>
</dbReference>
<feature type="compositionally biased region" description="Low complexity" evidence="7">
    <location>
        <begin position="1017"/>
        <end position="1035"/>
    </location>
</feature>